<comment type="subcellular location">
    <subcellularLocation>
        <location evidence="1">Membrane</location>
        <topology evidence="1">Single-pass type I membrane protein</topology>
    </subcellularLocation>
</comment>
<feature type="compositionally biased region" description="Polar residues" evidence="10">
    <location>
        <begin position="893"/>
        <end position="906"/>
    </location>
</feature>
<feature type="compositionally biased region" description="Basic and acidic residues" evidence="10">
    <location>
        <begin position="800"/>
        <end position="845"/>
    </location>
</feature>
<feature type="compositionally biased region" description="Low complexity" evidence="10">
    <location>
        <begin position="1035"/>
        <end position="1071"/>
    </location>
</feature>
<dbReference type="SMART" id="SM00191">
    <property type="entry name" value="Int_alpha"/>
    <property type="match status" value="1"/>
</dbReference>
<dbReference type="Gene3D" id="2.60.40.1460">
    <property type="entry name" value="Integrin domains. Chain A, domain 2"/>
    <property type="match status" value="1"/>
</dbReference>
<organism evidence="14 15">
    <name type="scientific">Hyalella azteca</name>
    <name type="common">Amphipod</name>
    <dbReference type="NCBI Taxonomy" id="294128"/>
    <lineage>
        <taxon>Eukaryota</taxon>
        <taxon>Metazoa</taxon>
        <taxon>Ecdysozoa</taxon>
        <taxon>Arthropoda</taxon>
        <taxon>Crustacea</taxon>
        <taxon>Multicrustacea</taxon>
        <taxon>Malacostraca</taxon>
        <taxon>Eumalacostraca</taxon>
        <taxon>Peracarida</taxon>
        <taxon>Amphipoda</taxon>
        <taxon>Senticaudata</taxon>
        <taxon>Talitrida</taxon>
        <taxon>Talitroidea</taxon>
        <taxon>Hyalellidae</taxon>
        <taxon>Hyalella</taxon>
    </lineage>
</organism>
<feature type="transmembrane region" description="Helical" evidence="11">
    <location>
        <begin position="1323"/>
        <end position="1345"/>
    </location>
</feature>
<dbReference type="Pfam" id="PF20805">
    <property type="entry name" value="Integrin_A_Ig_2"/>
    <property type="match status" value="1"/>
</dbReference>
<dbReference type="GeneID" id="108670618"/>
<dbReference type="Gene3D" id="2.60.40.1510">
    <property type="entry name" value="ntegrin, alpha v. Chain A, domain 3"/>
    <property type="match status" value="1"/>
</dbReference>
<dbReference type="PANTHER" id="PTHR23220:SF122">
    <property type="entry name" value="INTEGRIN ALPHA-PS1"/>
    <property type="match status" value="1"/>
</dbReference>
<feature type="compositionally biased region" description="Polar residues" evidence="10">
    <location>
        <begin position="928"/>
        <end position="941"/>
    </location>
</feature>
<dbReference type="OrthoDB" id="5317514at2759"/>
<gene>
    <name evidence="15" type="primary">LOC108670618</name>
</gene>
<keyword evidence="5 11" id="KW-1133">Transmembrane helix</keyword>
<name>A0A979FPJ3_HYAAZ</name>
<dbReference type="Pfam" id="PF20806">
    <property type="entry name" value="Integrin_A_Ig_3"/>
    <property type="match status" value="2"/>
</dbReference>
<keyword evidence="4" id="KW-0130">Cell adhesion</keyword>
<feature type="compositionally biased region" description="Basic and acidic residues" evidence="10">
    <location>
        <begin position="603"/>
        <end position="620"/>
    </location>
</feature>
<feature type="compositionally biased region" description="Basic and acidic residues" evidence="10">
    <location>
        <begin position="562"/>
        <end position="588"/>
    </location>
</feature>
<keyword evidence="3 11" id="KW-0812">Transmembrane</keyword>
<evidence type="ECO:0000259" key="13">
    <source>
        <dbReference type="Pfam" id="PF20806"/>
    </source>
</evidence>
<keyword evidence="8" id="KW-0675">Receptor</keyword>
<evidence type="ECO:0000256" key="4">
    <source>
        <dbReference type="ARBA" id="ARBA00022889"/>
    </source>
</evidence>
<dbReference type="GO" id="GO:0007157">
    <property type="term" value="P:heterophilic cell-cell adhesion via plasma membrane cell adhesion molecules"/>
    <property type="evidence" value="ECO:0007669"/>
    <property type="project" value="UniProtKB-ARBA"/>
</dbReference>
<dbReference type="GO" id="GO:0009897">
    <property type="term" value="C:external side of plasma membrane"/>
    <property type="evidence" value="ECO:0007669"/>
    <property type="project" value="TreeGrafter"/>
</dbReference>
<dbReference type="PRINTS" id="PR01185">
    <property type="entry name" value="INTEGRINA"/>
</dbReference>
<dbReference type="Gene3D" id="1.20.5.930">
    <property type="entry name" value="Bicelle-embedded integrin alpha(iib) transmembrane segment"/>
    <property type="match status" value="1"/>
</dbReference>
<feature type="compositionally biased region" description="Basic and acidic residues" evidence="10">
    <location>
        <begin position="687"/>
        <end position="706"/>
    </location>
</feature>
<feature type="compositionally biased region" description="Basic and acidic residues" evidence="10">
    <location>
        <begin position="854"/>
        <end position="870"/>
    </location>
</feature>
<feature type="region of interest" description="Disordered" evidence="10">
    <location>
        <begin position="425"/>
        <end position="1119"/>
    </location>
</feature>
<feature type="compositionally biased region" description="Polar residues" evidence="10">
    <location>
        <begin position="755"/>
        <end position="768"/>
    </location>
</feature>
<dbReference type="InterPro" id="IPR032695">
    <property type="entry name" value="Integrin_dom_sf"/>
</dbReference>
<feature type="domain" description="Integrin alpha third immunoglobulin-like" evidence="13">
    <location>
        <begin position="1197"/>
        <end position="1301"/>
    </location>
</feature>
<accession>A0A979FPJ3</accession>
<comment type="similarity">
    <text evidence="2">Belongs to the integrin alpha chain family.</text>
</comment>
<dbReference type="SUPFAM" id="SSF69318">
    <property type="entry name" value="Integrin alpha N-terminal domain"/>
    <property type="match status" value="1"/>
</dbReference>
<evidence type="ECO:0000256" key="8">
    <source>
        <dbReference type="ARBA" id="ARBA00023170"/>
    </source>
</evidence>
<dbReference type="InterPro" id="IPR028994">
    <property type="entry name" value="Integrin_alpha_N"/>
</dbReference>
<dbReference type="Gene3D" id="2.130.10.130">
    <property type="entry name" value="Integrin alpha, N-terminal"/>
    <property type="match status" value="1"/>
</dbReference>
<feature type="compositionally biased region" description="Polar residues" evidence="10">
    <location>
        <begin position="590"/>
        <end position="601"/>
    </location>
</feature>
<feature type="compositionally biased region" description="Basic and acidic residues" evidence="10">
    <location>
        <begin position="717"/>
        <end position="729"/>
    </location>
</feature>
<keyword evidence="14" id="KW-1185">Reference proteome</keyword>
<feature type="compositionally biased region" description="Low complexity" evidence="10">
    <location>
        <begin position="1094"/>
        <end position="1106"/>
    </location>
</feature>
<evidence type="ECO:0000313" key="15">
    <source>
        <dbReference type="RefSeq" id="XP_047738548.1"/>
    </source>
</evidence>
<reference evidence="15" key="1">
    <citation type="submission" date="2025-08" db="UniProtKB">
        <authorList>
            <consortium name="RefSeq"/>
        </authorList>
    </citation>
    <scope>IDENTIFICATION</scope>
    <source>
        <tissue evidence="15">Whole organism</tissue>
    </source>
</reference>
<feature type="compositionally biased region" description="Basic and acidic residues" evidence="10">
    <location>
        <begin position="656"/>
        <end position="679"/>
    </location>
</feature>
<evidence type="ECO:0000256" key="6">
    <source>
        <dbReference type="ARBA" id="ARBA00023037"/>
    </source>
</evidence>
<evidence type="ECO:0000256" key="9">
    <source>
        <dbReference type="ARBA" id="ARBA00023180"/>
    </source>
</evidence>
<feature type="compositionally biased region" description="Acidic residues" evidence="10">
    <location>
        <begin position="497"/>
        <end position="507"/>
    </location>
</feature>
<feature type="compositionally biased region" description="Basic and acidic residues" evidence="10">
    <location>
        <begin position="473"/>
        <end position="483"/>
    </location>
</feature>
<dbReference type="RefSeq" id="XP_047738548.1">
    <property type="nucleotide sequence ID" value="XM_047882592.1"/>
</dbReference>
<dbReference type="InterPro" id="IPR048285">
    <property type="entry name" value="Integrin_alpha_Ig-like_2"/>
</dbReference>
<keyword evidence="9" id="KW-0325">Glycoprotein</keyword>
<evidence type="ECO:0000256" key="10">
    <source>
        <dbReference type="SAM" id="MobiDB-lite"/>
    </source>
</evidence>
<dbReference type="KEGG" id="hazt:108670618"/>
<evidence type="ECO:0000256" key="2">
    <source>
        <dbReference type="ARBA" id="ARBA00008054"/>
    </source>
</evidence>
<dbReference type="GO" id="GO:0008305">
    <property type="term" value="C:integrin complex"/>
    <property type="evidence" value="ECO:0007669"/>
    <property type="project" value="InterPro"/>
</dbReference>
<feature type="compositionally biased region" description="Polar residues" evidence="10">
    <location>
        <begin position="948"/>
        <end position="978"/>
    </location>
</feature>
<evidence type="ECO:0000259" key="12">
    <source>
        <dbReference type="Pfam" id="PF20805"/>
    </source>
</evidence>
<feature type="domain" description="Integrin alpha second immunoglobulin-like" evidence="12">
    <location>
        <begin position="161"/>
        <end position="297"/>
    </location>
</feature>
<dbReference type="GO" id="GO:0005178">
    <property type="term" value="F:integrin binding"/>
    <property type="evidence" value="ECO:0007669"/>
    <property type="project" value="TreeGrafter"/>
</dbReference>
<dbReference type="GO" id="GO:0033627">
    <property type="term" value="P:cell adhesion mediated by integrin"/>
    <property type="evidence" value="ECO:0007669"/>
    <property type="project" value="TreeGrafter"/>
</dbReference>
<dbReference type="Gene3D" id="2.60.40.1530">
    <property type="entry name" value="ntegrin, alpha v. Chain A, domain 4"/>
    <property type="match status" value="2"/>
</dbReference>
<dbReference type="SUPFAM" id="SSF69179">
    <property type="entry name" value="Integrin domains"/>
    <property type="match status" value="2"/>
</dbReference>
<evidence type="ECO:0000256" key="1">
    <source>
        <dbReference type="ARBA" id="ARBA00004479"/>
    </source>
</evidence>
<feature type="compositionally biased region" description="Basic and acidic residues" evidence="10">
    <location>
        <begin position="878"/>
        <end position="892"/>
    </location>
</feature>
<dbReference type="GO" id="GO:0007229">
    <property type="term" value="P:integrin-mediated signaling pathway"/>
    <property type="evidence" value="ECO:0007669"/>
    <property type="project" value="UniProtKB-KW"/>
</dbReference>
<evidence type="ECO:0000256" key="11">
    <source>
        <dbReference type="SAM" id="Phobius"/>
    </source>
</evidence>
<evidence type="ECO:0000256" key="3">
    <source>
        <dbReference type="ARBA" id="ARBA00022692"/>
    </source>
</evidence>
<dbReference type="PANTHER" id="PTHR23220">
    <property type="entry name" value="INTEGRIN ALPHA"/>
    <property type="match status" value="1"/>
</dbReference>
<feature type="domain" description="Integrin alpha third immunoglobulin-like" evidence="13">
    <location>
        <begin position="307"/>
        <end position="457"/>
    </location>
</feature>
<evidence type="ECO:0000256" key="5">
    <source>
        <dbReference type="ARBA" id="ARBA00022989"/>
    </source>
</evidence>
<feature type="compositionally biased region" description="Polar residues" evidence="10">
    <location>
        <begin position="1001"/>
        <end position="1010"/>
    </location>
</feature>
<dbReference type="InterPro" id="IPR000413">
    <property type="entry name" value="Integrin_alpha"/>
</dbReference>
<dbReference type="InterPro" id="IPR048286">
    <property type="entry name" value="Integrin_alpha_Ig-like_3"/>
</dbReference>
<keyword evidence="6" id="KW-0401">Integrin</keyword>
<feature type="non-terminal residue" evidence="15">
    <location>
        <position position="1"/>
    </location>
</feature>
<dbReference type="GO" id="GO:0007160">
    <property type="term" value="P:cell-matrix adhesion"/>
    <property type="evidence" value="ECO:0007669"/>
    <property type="project" value="TreeGrafter"/>
</dbReference>
<feature type="compositionally biased region" description="Low complexity" evidence="10">
    <location>
        <begin position="451"/>
        <end position="472"/>
    </location>
</feature>
<feature type="compositionally biased region" description="Basic and acidic residues" evidence="10">
    <location>
        <begin position="739"/>
        <end position="754"/>
    </location>
</feature>
<sequence>NFLLRDKTQYFGPVTENDSPVDKYSYLGYSVTTGFFFGDYVSYVGGAPRSNGTGQVVFFSRAKIGESLLVVDLVLDGEMFASSFGFEVLGLDINRDGLVAYLKSGSRDLLRPLRFKLSYEIIQRTPSPSQEGRPLPNIDDFPILDQQEAVKIFHGHFVKECGDDDICNSDLHTEAHLRLPYDKSKSHQVFELGLRNVALLEASVTNSGDPAYEPSLFVEHHDSMAFSIKESDTGSYLCVPVRADLVHCTLGNPLTNSTGPLLLAFKPSGFFDKRFIRFKVFANSTSNERTPQDNIDLVLEILKRAEVSITGSVEPEQVFFSGDVVGETGVTSIEAIGAEVVHKYVVDNKGPWRVDSTEVEVLWPYQVENFMPQGKWLLYLVNTPTVDGDGECEVDPKYVNPVGLPWKRSPIYSPFEDVAGEAEVTTVQKPPTPAPVVGQPEDAGTLVSSQSSNRTTINKTISTSSTVNTVRSETSKTTKEDKSVSSSSVHESHSSGDDEYYDYDYGDEYGQPRHSNPSNVGPVGTRTHSRVSRRDYSIRTRSRNQDNNLFGEELPESVSRLPDTRQDNRPLSERDRSRDSSSGRDQYDRTVTSYRTSSGSNRLDGDRSRDWSRTDGDSRYVDPLSFSEGRRSGWSSSTKREKSTRIHSTSESGEIPSRRFGSERSNFNERNDISDRIGEVDAAESEDGTRYESRTFDGGRGREVRKWSSNSYTDPDGSLRTEDKNELHRTHTSVSPHSEGSEDLRNTSRSEQSRRIYTSKVSSSTNSRDGMDRDWEGSRSNDGYRERAEVDRYASSVGGGDDRVRFSSFDDRSRHEDSSNPSLDRDSGWRSRTFDGGRGREDRRRTSTSSTGEDGSRTRHEKTEIRRTHSESYYNPEWNDRNVDSRKTEYSKRVSSSRTSTNVGTDQDSRPGSGVHGQTYDSRDRTNYRPSISSSHPSNNAIDADTDSVAQSSGSSSTFAGRASSGYNSEPVNENSLDVSHRRTYSPFEEDSNRSHHTYHSSRTVTSSDNILPRTEARWRSGGFRKSGTDDNTPSSSGNPSSSRSGENSWSIGSDRTSDSSRSNSRGGANRISDHSENLTWSITDDRSQGLRNGWSTSGSQGSSRSISDDKSSHDTDDDYEYYDYENEIDGDHNPGKTFTRTEIDGKTGEAKVYSRRDFDGQASQWREVDSLDPLKESSSRGNEFLANTHNNGELRHSLRRVKRDKEMVVQPEAFTDDQTGRTLQAVTLRCTGDVPTAKCIPIRCTIRNLGAESSASIRIVSRLWNATLVEDYAHVNLVNVQSRGELLLPEDIRSRQDESDDVAVAETKAYANLLEQPQSVPLWVILVSVFAGLLLLALIILILCKMGFFERKRPDPTLSGNLSKNGY</sequence>
<feature type="compositionally biased region" description="Basic and acidic residues" evidence="10">
    <location>
        <begin position="769"/>
        <end position="792"/>
    </location>
</feature>
<dbReference type="InterPro" id="IPR013519">
    <property type="entry name" value="Int_alpha_beta-p"/>
</dbReference>
<dbReference type="Proteomes" id="UP000694843">
    <property type="component" value="Unplaced"/>
</dbReference>
<evidence type="ECO:0000313" key="14">
    <source>
        <dbReference type="Proteomes" id="UP000694843"/>
    </source>
</evidence>
<proteinExistence type="inferred from homology"/>
<protein>
    <submittedName>
        <fullName evidence="15">Uncharacterized protein LOC108670618</fullName>
    </submittedName>
</protein>
<keyword evidence="7 11" id="KW-0472">Membrane</keyword>
<evidence type="ECO:0000256" key="7">
    <source>
        <dbReference type="ARBA" id="ARBA00023136"/>
    </source>
</evidence>